<dbReference type="InterPro" id="IPR003598">
    <property type="entry name" value="Ig_sub2"/>
</dbReference>
<evidence type="ECO:0000313" key="5">
    <source>
        <dbReference type="EMBL" id="GFR28236.1"/>
    </source>
</evidence>
<reference evidence="5" key="1">
    <citation type="submission" date="2020-07" db="EMBL/GenBank/DDBJ databases">
        <title>Multicomponent nature underlies the extraordinary mechanical properties of spider dragline silk.</title>
        <authorList>
            <person name="Kono N."/>
            <person name="Nakamura H."/>
            <person name="Mori M."/>
            <person name="Yoshida Y."/>
            <person name="Ohtoshi R."/>
            <person name="Malay A.D."/>
            <person name="Moran D.A.P."/>
            <person name="Tomita M."/>
            <person name="Numata K."/>
            <person name="Arakawa K."/>
        </authorList>
    </citation>
    <scope>NUCLEOTIDE SEQUENCE</scope>
</reference>
<keyword evidence="2" id="KW-1015">Disulfide bond</keyword>
<dbReference type="InterPro" id="IPR036179">
    <property type="entry name" value="Ig-like_dom_sf"/>
</dbReference>
<dbReference type="Gene3D" id="2.60.40.10">
    <property type="entry name" value="Immunoglobulins"/>
    <property type="match status" value="2"/>
</dbReference>
<dbReference type="InterPro" id="IPR003599">
    <property type="entry name" value="Ig_sub"/>
</dbReference>
<dbReference type="InterPro" id="IPR013783">
    <property type="entry name" value="Ig-like_fold"/>
</dbReference>
<dbReference type="SMART" id="SM00408">
    <property type="entry name" value="IGc2"/>
    <property type="match status" value="2"/>
</dbReference>
<evidence type="ECO:0000259" key="4">
    <source>
        <dbReference type="PROSITE" id="PS50835"/>
    </source>
</evidence>
<gene>
    <name evidence="5" type="primary">Ttn_2</name>
    <name evidence="5" type="ORF">TNCT_436251</name>
</gene>
<feature type="domain" description="Ig-like" evidence="4">
    <location>
        <begin position="23"/>
        <end position="113"/>
    </location>
</feature>
<dbReference type="GO" id="GO:0050808">
    <property type="term" value="P:synapse organization"/>
    <property type="evidence" value="ECO:0007669"/>
    <property type="project" value="TreeGrafter"/>
</dbReference>
<organism evidence="5 6">
    <name type="scientific">Trichonephila clavata</name>
    <name type="common">Joro spider</name>
    <name type="synonym">Nephila clavata</name>
    <dbReference type="NCBI Taxonomy" id="2740835"/>
    <lineage>
        <taxon>Eukaryota</taxon>
        <taxon>Metazoa</taxon>
        <taxon>Ecdysozoa</taxon>
        <taxon>Arthropoda</taxon>
        <taxon>Chelicerata</taxon>
        <taxon>Arachnida</taxon>
        <taxon>Araneae</taxon>
        <taxon>Araneomorphae</taxon>
        <taxon>Entelegynae</taxon>
        <taxon>Araneoidea</taxon>
        <taxon>Nephilidae</taxon>
        <taxon>Trichonephila</taxon>
    </lineage>
</organism>
<dbReference type="OrthoDB" id="6433088at2759"/>
<name>A0A8X6K2T6_TRICU</name>
<protein>
    <submittedName>
        <fullName evidence="5">Titin</fullName>
    </submittedName>
</protein>
<keyword evidence="1" id="KW-0732">Signal</keyword>
<dbReference type="SMART" id="SM00409">
    <property type="entry name" value="IG"/>
    <property type="match status" value="2"/>
</dbReference>
<dbReference type="GO" id="GO:0043025">
    <property type="term" value="C:neuronal cell body"/>
    <property type="evidence" value="ECO:0007669"/>
    <property type="project" value="TreeGrafter"/>
</dbReference>
<dbReference type="GO" id="GO:0005886">
    <property type="term" value="C:plasma membrane"/>
    <property type="evidence" value="ECO:0007669"/>
    <property type="project" value="TreeGrafter"/>
</dbReference>
<dbReference type="PANTHER" id="PTHR45080">
    <property type="entry name" value="CONTACTIN 5"/>
    <property type="match status" value="1"/>
</dbReference>
<comment type="caution">
    <text evidence="5">The sequence shown here is derived from an EMBL/GenBank/DDBJ whole genome shotgun (WGS) entry which is preliminary data.</text>
</comment>
<dbReference type="EMBL" id="BMAO01009041">
    <property type="protein sequence ID" value="GFR28236.1"/>
    <property type="molecule type" value="Genomic_DNA"/>
</dbReference>
<evidence type="ECO:0000256" key="1">
    <source>
        <dbReference type="ARBA" id="ARBA00022729"/>
    </source>
</evidence>
<dbReference type="InterPro" id="IPR007110">
    <property type="entry name" value="Ig-like_dom"/>
</dbReference>
<proteinExistence type="predicted"/>
<dbReference type="SUPFAM" id="SSF48726">
    <property type="entry name" value="Immunoglobulin"/>
    <property type="match status" value="2"/>
</dbReference>
<dbReference type="AlphaFoldDB" id="A0A8X6K2T6"/>
<accession>A0A8X6K2T6</accession>
<dbReference type="GO" id="GO:0008046">
    <property type="term" value="F:axon guidance receptor activity"/>
    <property type="evidence" value="ECO:0007669"/>
    <property type="project" value="TreeGrafter"/>
</dbReference>
<dbReference type="Pfam" id="PF07679">
    <property type="entry name" value="I-set"/>
    <property type="match status" value="2"/>
</dbReference>
<dbReference type="InterPro" id="IPR050958">
    <property type="entry name" value="Cell_Adh-Cytoskel_Orgn"/>
</dbReference>
<dbReference type="GO" id="GO:0030424">
    <property type="term" value="C:axon"/>
    <property type="evidence" value="ECO:0007669"/>
    <property type="project" value="TreeGrafter"/>
</dbReference>
<evidence type="ECO:0000256" key="3">
    <source>
        <dbReference type="ARBA" id="ARBA00023319"/>
    </source>
</evidence>
<dbReference type="InterPro" id="IPR013098">
    <property type="entry name" value="Ig_I-set"/>
</dbReference>
<dbReference type="FunFam" id="2.60.40.10:FF:000333">
    <property type="entry name" value="Down syndrome cell adhesion molecule"/>
    <property type="match status" value="2"/>
</dbReference>
<evidence type="ECO:0000256" key="2">
    <source>
        <dbReference type="ARBA" id="ARBA00023157"/>
    </source>
</evidence>
<dbReference type="PROSITE" id="PS50835">
    <property type="entry name" value="IG_LIKE"/>
    <property type="match status" value="2"/>
</dbReference>
<keyword evidence="6" id="KW-1185">Reference proteome</keyword>
<dbReference type="PANTHER" id="PTHR45080:SF8">
    <property type="entry name" value="IG-LIKE DOMAIN-CONTAINING PROTEIN"/>
    <property type="match status" value="1"/>
</dbReference>
<keyword evidence="3" id="KW-0393">Immunoglobulin domain</keyword>
<sequence>MLIESALIIFLISNQEIFGSKAPRIKPFHFSGELSIGFRTGVMCIVIDGDPPFEFEWLKDSLSLQEKSGVSIKSVDEFTSAMSIKNLNADSNGNYTCRVSNSAGWDEKIDVLNIKGANSPKIKPFMFSGELREGLRTNVMCSVIDGDPPFDFQWFKDNRPLPQEKGQYSVQPFDEFTAILTIKNLDSSSNGNYSCRVTNAAGLDQKSGVLSMKGGLK</sequence>
<dbReference type="Proteomes" id="UP000887116">
    <property type="component" value="Unassembled WGS sequence"/>
</dbReference>
<dbReference type="GO" id="GO:0007156">
    <property type="term" value="P:homophilic cell adhesion via plasma membrane adhesion molecules"/>
    <property type="evidence" value="ECO:0007669"/>
    <property type="project" value="TreeGrafter"/>
</dbReference>
<evidence type="ECO:0000313" key="6">
    <source>
        <dbReference type="Proteomes" id="UP000887116"/>
    </source>
</evidence>
<feature type="domain" description="Ig-like" evidence="4">
    <location>
        <begin position="120"/>
        <end position="211"/>
    </location>
</feature>